<accession>A0A506U3U5</accession>
<organism evidence="1 2">
    <name type="scientific">Martelella alba</name>
    <dbReference type="NCBI Taxonomy" id="2590451"/>
    <lineage>
        <taxon>Bacteria</taxon>
        <taxon>Pseudomonadati</taxon>
        <taxon>Pseudomonadota</taxon>
        <taxon>Alphaproteobacteria</taxon>
        <taxon>Hyphomicrobiales</taxon>
        <taxon>Aurantimonadaceae</taxon>
        <taxon>Martelella</taxon>
    </lineage>
</organism>
<keyword evidence="1" id="KW-0378">Hydrolase</keyword>
<dbReference type="OrthoDB" id="9815326at2"/>
<evidence type="ECO:0000313" key="1">
    <source>
        <dbReference type="EMBL" id="TPW28500.1"/>
    </source>
</evidence>
<comment type="caution">
    <text evidence="1">The sequence shown here is derived from an EMBL/GenBank/DDBJ whole genome shotgun (WGS) entry which is preliminary data.</text>
</comment>
<proteinExistence type="predicted"/>
<gene>
    <name evidence="1" type="ORF">FJU08_16955</name>
</gene>
<dbReference type="Gene3D" id="3.40.630.40">
    <property type="entry name" value="Zn-dependent exopeptidases"/>
    <property type="match status" value="1"/>
</dbReference>
<evidence type="ECO:0000313" key="2">
    <source>
        <dbReference type="Proteomes" id="UP000318801"/>
    </source>
</evidence>
<dbReference type="Pfam" id="PF05013">
    <property type="entry name" value="FGase"/>
    <property type="match status" value="1"/>
</dbReference>
<dbReference type="GO" id="GO:0016787">
    <property type="term" value="F:hydrolase activity"/>
    <property type="evidence" value="ECO:0007669"/>
    <property type="project" value="UniProtKB-KW"/>
</dbReference>
<dbReference type="SUPFAM" id="SSF53187">
    <property type="entry name" value="Zn-dependent exopeptidases"/>
    <property type="match status" value="1"/>
</dbReference>
<reference evidence="1 2" key="1">
    <citation type="submission" date="2019-06" db="EMBL/GenBank/DDBJ databases">
        <authorList>
            <person name="Li M."/>
        </authorList>
    </citation>
    <scope>NUCLEOTIDE SEQUENCE [LARGE SCALE GENOMIC DNA]</scope>
    <source>
        <strain evidence="1 2">BGMRC2036</strain>
    </source>
</reference>
<protein>
    <submittedName>
        <fullName evidence="1">N-formylglutamate amidohydrolase</fullName>
    </submittedName>
</protein>
<keyword evidence="2" id="KW-1185">Reference proteome</keyword>
<dbReference type="InterPro" id="IPR007709">
    <property type="entry name" value="N-FG_amidohydro"/>
</dbReference>
<dbReference type="PIRSF" id="PIRSF029730">
    <property type="entry name" value="UCP029730"/>
    <property type="match status" value="1"/>
</dbReference>
<sequence length="248" mass="26713">MGERLQDWPVPVEIINAGGASEFVLICEHASRFIPAEFEGLGLPETELCRHIAWDIGAADVCRALAVALDAPAFLGTVSRLVLDLNRPKGAQSMMPERSEATGIPGNRDLSATEVDKRIERIFDPFHATIADCLDTRLKAGRKTRIVTIHSFTPVFLGVTRPWHAGVLYGAASGFGEALLAALGADESLVLGANVPYAIDRDSDYAVPVHGDDRGIDAALVELRQDLVAEPAGVALWAKRLEKALVRI</sequence>
<dbReference type="InterPro" id="IPR011227">
    <property type="entry name" value="UCP029730"/>
</dbReference>
<dbReference type="Proteomes" id="UP000318801">
    <property type="component" value="Unassembled WGS sequence"/>
</dbReference>
<dbReference type="AlphaFoldDB" id="A0A506U3U5"/>
<dbReference type="RefSeq" id="WP_141150218.1">
    <property type="nucleotide sequence ID" value="NZ_VHLG01000012.1"/>
</dbReference>
<name>A0A506U3U5_9HYPH</name>
<dbReference type="EMBL" id="VHLG01000012">
    <property type="protein sequence ID" value="TPW28500.1"/>
    <property type="molecule type" value="Genomic_DNA"/>
</dbReference>